<proteinExistence type="predicted"/>
<sequence>MALGCVEALMLGIGEDQLRALQPGEIERLGRRHRRHGVRGGGVVDAGIGDVLNAGIAERGMDLVAEDQAAVPLDDLTDGFEFGAVEGLPDRIVRVAQHQQPGTGGELAVQSVEVHRPVGIAAQHGHLDALVAEGARHVDERHVAGSGDDDPRAGGQPVGHHDGQAGQHVGQPVDLGPADLPAVPGSDELRGRLLEFGAPGHRGVSGLLALEQLLQNLRDLGGDPEVHLGDPGSDGMRVGRPLETAGRGQVVDGQCVDTLSKLAHWSSLAALAWLSVH</sequence>
<gene>
    <name evidence="2" type="ORF">SDC9_101915</name>
</gene>
<organism evidence="2">
    <name type="scientific">bioreactor metagenome</name>
    <dbReference type="NCBI Taxonomy" id="1076179"/>
    <lineage>
        <taxon>unclassified sequences</taxon>
        <taxon>metagenomes</taxon>
        <taxon>ecological metagenomes</taxon>
    </lineage>
</organism>
<evidence type="ECO:0000256" key="1">
    <source>
        <dbReference type="SAM" id="MobiDB-lite"/>
    </source>
</evidence>
<dbReference type="AlphaFoldDB" id="A0A645APZ2"/>
<feature type="region of interest" description="Disordered" evidence="1">
    <location>
        <begin position="142"/>
        <end position="184"/>
    </location>
</feature>
<accession>A0A645APZ2</accession>
<dbReference type="EMBL" id="VSSQ01015124">
    <property type="protein sequence ID" value="MPM55127.1"/>
    <property type="molecule type" value="Genomic_DNA"/>
</dbReference>
<comment type="caution">
    <text evidence="2">The sequence shown here is derived from an EMBL/GenBank/DDBJ whole genome shotgun (WGS) entry which is preliminary data.</text>
</comment>
<evidence type="ECO:0000313" key="2">
    <source>
        <dbReference type="EMBL" id="MPM55127.1"/>
    </source>
</evidence>
<name>A0A645APZ2_9ZZZZ</name>
<reference evidence="2" key="1">
    <citation type="submission" date="2019-08" db="EMBL/GenBank/DDBJ databases">
        <authorList>
            <person name="Kucharzyk K."/>
            <person name="Murdoch R.W."/>
            <person name="Higgins S."/>
            <person name="Loffler F."/>
        </authorList>
    </citation>
    <scope>NUCLEOTIDE SEQUENCE</scope>
</reference>
<protein>
    <submittedName>
        <fullName evidence="2">Uncharacterized protein</fullName>
    </submittedName>
</protein>